<protein>
    <submittedName>
        <fullName evidence="2">Hydrolase TatD</fullName>
    </submittedName>
</protein>
<dbReference type="Proteomes" id="UP000236998">
    <property type="component" value="Unassembled WGS sequence"/>
</dbReference>
<proteinExistence type="predicted"/>
<comment type="caution">
    <text evidence="2">The sequence shown here is derived from an EMBL/GenBank/DDBJ whole genome shotgun (WGS) entry which is preliminary data.</text>
</comment>
<dbReference type="SUPFAM" id="SSF51556">
    <property type="entry name" value="Metallo-dependent hydrolases"/>
    <property type="match status" value="1"/>
</dbReference>
<feature type="binding site" evidence="1">
    <location>
        <position position="6"/>
    </location>
    <ligand>
        <name>a divalent metal cation</name>
        <dbReference type="ChEBI" id="CHEBI:60240"/>
        <label>1</label>
    </ligand>
</feature>
<evidence type="ECO:0000256" key="1">
    <source>
        <dbReference type="PIRSR" id="PIRSR005902-1"/>
    </source>
</evidence>
<dbReference type="InterPro" id="IPR001130">
    <property type="entry name" value="TatD-like"/>
</dbReference>
<gene>
    <name evidence="2" type="ORF">BKM07_09960</name>
</gene>
<keyword evidence="2" id="KW-0378">Hydrolase</keyword>
<organism evidence="2 3">
    <name type="scientific">Pseudomonas syringae group genomosp. 3</name>
    <dbReference type="NCBI Taxonomy" id="251701"/>
    <lineage>
        <taxon>Bacteria</taxon>
        <taxon>Pseudomonadati</taxon>
        <taxon>Pseudomonadota</taxon>
        <taxon>Gammaproteobacteria</taxon>
        <taxon>Pseudomonadales</taxon>
        <taxon>Pseudomonadaceae</taxon>
        <taxon>Pseudomonas</taxon>
    </lineage>
</organism>
<feature type="binding site" evidence="1">
    <location>
        <position position="193"/>
    </location>
    <ligand>
        <name>a divalent metal cation</name>
        <dbReference type="ChEBI" id="CHEBI:60240"/>
        <label>1</label>
    </ligand>
</feature>
<dbReference type="PIRSF" id="PIRSF005902">
    <property type="entry name" value="DNase_TatD"/>
    <property type="match status" value="1"/>
</dbReference>
<dbReference type="AlphaFoldDB" id="A0ABD6VC32"/>
<dbReference type="NCBIfam" id="NF041926">
    <property type="entry name" value="QatD"/>
    <property type="match status" value="1"/>
</dbReference>
<feature type="binding site" evidence="1">
    <location>
        <position position="121"/>
    </location>
    <ligand>
        <name>a divalent metal cation</name>
        <dbReference type="ChEBI" id="CHEBI:60240"/>
        <label>2</label>
    </ligand>
</feature>
<sequence>MDFHCHLDLYPNAREVFAQAVERNMFTWLVTTSPRAFSATSKVLGGHANVLITPGLHPEIVHERYGELETLIEQIKDAAAVGEVGLDGSRRFQHSYEAQRNVFSAVVAQCANVGGRVLSIHSRQAVKDVLSVLDEHPGFGTAVLHWFTGTAAELKSAADMGCWFSIGPAAFNSASGKALSKKLPRERVVPESDGPFAQVNGATVMPWSSGQTAELLAEAWDVPVGEVAMTLEFNARQLIGLIHGVERINWRS</sequence>
<evidence type="ECO:0000313" key="3">
    <source>
        <dbReference type="Proteomes" id="UP000236998"/>
    </source>
</evidence>
<dbReference type="PANTHER" id="PTHR46124">
    <property type="entry name" value="D-AMINOACYL-TRNA DEACYLASE"/>
    <property type="match status" value="1"/>
</dbReference>
<name>A0ABD6VC32_9PSED</name>
<dbReference type="Gene3D" id="3.20.20.140">
    <property type="entry name" value="Metal-dependent hydrolases"/>
    <property type="match status" value="1"/>
</dbReference>
<keyword evidence="1" id="KW-0479">Metal-binding</keyword>
<evidence type="ECO:0000313" key="2">
    <source>
        <dbReference type="EMBL" id="POD69678.1"/>
    </source>
</evidence>
<dbReference type="InterPro" id="IPR049677">
    <property type="entry name" value="QatD"/>
</dbReference>
<accession>A0ABD6VC32</accession>
<dbReference type="GO" id="GO:0016787">
    <property type="term" value="F:hydrolase activity"/>
    <property type="evidence" value="ECO:0007669"/>
    <property type="project" value="UniProtKB-KW"/>
</dbReference>
<feature type="binding site" evidence="1">
    <location>
        <position position="4"/>
    </location>
    <ligand>
        <name>a divalent metal cation</name>
        <dbReference type="ChEBI" id="CHEBI:60240"/>
        <label>1</label>
    </ligand>
</feature>
<feature type="binding site" evidence="1">
    <location>
        <position position="145"/>
    </location>
    <ligand>
        <name>a divalent metal cation</name>
        <dbReference type="ChEBI" id="CHEBI:60240"/>
        <label>2</label>
    </ligand>
</feature>
<dbReference type="CDD" id="cd01310">
    <property type="entry name" value="TatD_DNAse"/>
    <property type="match status" value="1"/>
</dbReference>
<dbReference type="EMBL" id="MLET01000005">
    <property type="protein sequence ID" value="POD69678.1"/>
    <property type="molecule type" value="Genomic_DNA"/>
</dbReference>
<feature type="binding site" evidence="1">
    <location>
        <position position="83"/>
    </location>
    <ligand>
        <name>a divalent metal cation</name>
        <dbReference type="ChEBI" id="CHEBI:60240"/>
        <label>1</label>
    </ligand>
</feature>
<dbReference type="RefSeq" id="WP_103409070.1">
    <property type="nucleotide sequence ID" value="NZ_MLET01000005.1"/>
</dbReference>
<dbReference type="PANTHER" id="PTHR46124:SF2">
    <property type="entry name" value="D-AMINOACYL-TRNA DEACYLASE"/>
    <property type="match status" value="1"/>
</dbReference>
<dbReference type="Pfam" id="PF01026">
    <property type="entry name" value="TatD_DNase"/>
    <property type="match status" value="1"/>
</dbReference>
<dbReference type="InterPro" id="IPR032466">
    <property type="entry name" value="Metal_Hydrolase"/>
</dbReference>
<reference evidence="2 3" key="1">
    <citation type="submission" date="2016-10" db="EMBL/GenBank/DDBJ databases">
        <title>Comparative genomics of Pseudomonas syringae.</title>
        <authorList>
            <person name="Hulin M.T."/>
        </authorList>
    </citation>
    <scope>NUCLEOTIDE SEQUENCE [LARGE SCALE GENOMIC DNA]</scope>
    <source>
        <strain evidence="2 3">9643</strain>
    </source>
</reference>